<gene>
    <name evidence="6" type="ordered locus">Thit_0426</name>
</gene>
<dbReference type="PROSITE" id="PS51257">
    <property type="entry name" value="PROKAR_LIPOPROTEIN"/>
    <property type="match status" value="1"/>
</dbReference>
<protein>
    <submittedName>
        <fullName evidence="6">Extracellular solute-binding protein family 1</fullName>
    </submittedName>
</protein>
<keyword evidence="7" id="KW-1185">Reference proteome</keyword>
<dbReference type="GO" id="GO:0055052">
    <property type="term" value="C:ATP-binding cassette (ABC) transporter complex, substrate-binding subunit-containing"/>
    <property type="evidence" value="ECO:0007669"/>
    <property type="project" value="TreeGrafter"/>
</dbReference>
<dbReference type="EMBL" id="CP001936">
    <property type="protein sequence ID" value="ADD01733.1"/>
    <property type="molecule type" value="Genomic_DNA"/>
</dbReference>
<evidence type="ECO:0000313" key="7">
    <source>
        <dbReference type="Proteomes" id="UP000001552"/>
    </source>
</evidence>
<keyword evidence="2" id="KW-0813">Transport</keyword>
<evidence type="ECO:0000313" key="6">
    <source>
        <dbReference type="EMBL" id="ADD01733.1"/>
    </source>
</evidence>
<dbReference type="RefSeq" id="WP_012994556.1">
    <property type="nucleotide sequence ID" value="NC_013921.1"/>
</dbReference>
<evidence type="ECO:0000256" key="5">
    <source>
        <dbReference type="SAM" id="SignalP"/>
    </source>
</evidence>
<dbReference type="HOGENOM" id="CLU_031285_9_1_9"/>
<organism evidence="6 7">
    <name type="scientific">Thermoanaerobacter italicus (strain DSM 9252 / Ab9)</name>
    <dbReference type="NCBI Taxonomy" id="580331"/>
    <lineage>
        <taxon>Bacteria</taxon>
        <taxon>Bacillati</taxon>
        <taxon>Bacillota</taxon>
        <taxon>Clostridia</taxon>
        <taxon>Thermoanaerobacterales</taxon>
        <taxon>Thermoanaerobacteraceae</taxon>
        <taxon>Thermoanaerobacter</taxon>
    </lineage>
</organism>
<dbReference type="GO" id="GO:0015768">
    <property type="term" value="P:maltose transport"/>
    <property type="evidence" value="ECO:0007669"/>
    <property type="project" value="TreeGrafter"/>
</dbReference>
<dbReference type="Pfam" id="PF01547">
    <property type="entry name" value="SBP_bac_1"/>
    <property type="match status" value="1"/>
</dbReference>
<reference evidence="6" key="1">
    <citation type="submission" date="2010-02" db="EMBL/GenBank/DDBJ databases">
        <title>Complete sequence of Thermoanaerobacter italicus Ab9.</title>
        <authorList>
            <consortium name="US DOE Joint Genome Institute"/>
            <person name="Lucas S."/>
            <person name="Copeland A."/>
            <person name="Lapidus A."/>
            <person name="Cheng J.-F."/>
            <person name="Bruce D."/>
            <person name="Goodwin L."/>
            <person name="Pitluck S."/>
            <person name="Chertkov O."/>
            <person name="Detter J.C."/>
            <person name="Han C."/>
            <person name="Tapia R."/>
            <person name="Land M."/>
            <person name="Hauser L."/>
            <person name="Kyrpides N."/>
            <person name="Mikhailova N."/>
            <person name="Hemme C.L."/>
            <person name="Woyke T."/>
        </authorList>
    </citation>
    <scope>NUCLEOTIDE SEQUENCE [LARGE SCALE GENOMIC DNA]</scope>
    <source>
        <strain evidence="6">Ab9</strain>
    </source>
</reference>
<dbReference type="PANTHER" id="PTHR30061:SF50">
    <property type="entry name" value="MALTOSE_MALTODEXTRIN-BINDING PERIPLASMIC PROTEIN"/>
    <property type="match status" value="1"/>
</dbReference>
<dbReference type="PANTHER" id="PTHR30061">
    <property type="entry name" value="MALTOSE-BINDING PERIPLASMIC PROTEIN"/>
    <property type="match status" value="1"/>
</dbReference>
<dbReference type="OrthoDB" id="9808332at2"/>
<feature type="compositionally biased region" description="Low complexity" evidence="4">
    <location>
        <begin position="27"/>
        <end position="36"/>
    </location>
</feature>
<dbReference type="InterPro" id="IPR006059">
    <property type="entry name" value="SBP"/>
</dbReference>
<feature type="signal peptide" evidence="5">
    <location>
        <begin position="1"/>
        <end position="24"/>
    </location>
</feature>
<sequence>MGKKNKILTLIVSLALIVTLIAGCGSNTSTSTSSNTSKDEPVTITYSAGKDSTPATQKLIEAFEKKYPNIKVKFQELPNSTDDQHNSYVTALSAGDSSIDVLAMDIIWTPEFAAADWLLPLDDKFTEEMREKFLPGPVEAVTYNGHVWAVPRFTDAGVLYYRKDIIDTPPKTWDELIQMSKENVGKGGTKYGIVFQGNQYEGLVCDALELIGSNGGSVLEGDKVTINTPQAVAGLQYLIDLVKIAPPGVTTYQEEEARNVFQQGEAIFMRNWPYAWSLVNGDDSPIKGKVGIAPIPKGKNGQAGTPVLGGWNLGISKYSKHPEEAWKFIEFVTSEEGQKITALEGGNLPTIKFLYQDEEVLAKNPYWADFYDAFITAKPRPVSPFYPQMSDSMQINFHKALTGEITAQQAIQNIEKDLNDIIKNEGKK</sequence>
<evidence type="ECO:0000256" key="1">
    <source>
        <dbReference type="ARBA" id="ARBA00008520"/>
    </source>
</evidence>
<dbReference type="GO" id="GO:1901982">
    <property type="term" value="F:maltose binding"/>
    <property type="evidence" value="ECO:0007669"/>
    <property type="project" value="TreeGrafter"/>
</dbReference>
<evidence type="ECO:0000256" key="3">
    <source>
        <dbReference type="ARBA" id="ARBA00022729"/>
    </source>
</evidence>
<name>D3T701_THEIA</name>
<dbReference type="AlphaFoldDB" id="D3T701"/>
<feature type="region of interest" description="Disordered" evidence="4">
    <location>
        <begin position="27"/>
        <end position="49"/>
    </location>
</feature>
<evidence type="ECO:0000256" key="2">
    <source>
        <dbReference type="ARBA" id="ARBA00022448"/>
    </source>
</evidence>
<feature type="chain" id="PRO_5038717423" evidence="5">
    <location>
        <begin position="25"/>
        <end position="428"/>
    </location>
</feature>
<proteinExistence type="inferred from homology"/>
<keyword evidence="3 5" id="KW-0732">Signal</keyword>
<dbReference type="CDD" id="cd14750">
    <property type="entry name" value="PBP2_TMBP"/>
    <property type="match status" value="1"/>
</dbReference>
<comment type="similarity">
    <text evidence="1">Belongs to the bacterial solute-binding protein 1 family.</text>
</comment>
<dbReference type="SUPFAM" id="SSF53850">
    <property type="entry name" value="Periplasmic binding protein-like II"/>
    <property type="match status" value="1"/>
</dbReference>
<dbReference type="eggNOG" id="COG1653">
    <property type="taxonomic scope" value="Bacteria"/>
</dbReference>
<dbReference type="Gene3D" id="3.40.190.10">
    <property type="entry name" value="Periplasmic binding protein-like II"/>
    <property type="match status" value="2"/>
</dbReference>
<accession>D3T701</accession>
<dbReference type="GO" id="GO:0042956">
    <property type="term" value="P:maltodextrin transmembrane transport"/>
    <property type="evidence" value="ECO:0007669"/>
    <property type="project" value="TreeGrafter"/>
</dbReference>
<dbReference type="KEGG" id="tit:Thit_0426"/>
<dbReference type="Proteomes" id="UP000001552">
    <property type="component" value="Chromosome"/>
</dbReference>
<evidence type="ECO:0000256" key="4">
    <source>
        <dbReference type="SAM" id="MobiDB-lite"/>
    </source>
</evidence>